<reference evidence="11" key="1">
    <citation type="journal article" date="2019" name="Int. J. Syst. Evol. Microbiol.">
        <title>The Global Catalogue of Microorganisms (GCM) 10K type strain sequencing project: providing services to taxonomists for standard genome sequencing and annotation.</title>
        <authorList>
            <consortium name="The Broad Institute Genomics Platform"/>
            <consortium name="The Broad Institute Genome Sequencing Center for Infectious Disease"/>
            <person name="Wu L."/>
            <person name="Ma J."/>
        </authorList>
    </citation>
    <scope>NUCLEOTIDE SEQUENCE [LARGE SCALE GENOMIC DNA]</scope>
    <source>
        <strain evidence="11">CGMCC 1.18575</strain>
    </source>
</reference>
<dbReference type="GO" id="GO:0008897">
    <property type="term" value="F:holo-[acyl-carrier-protein] synthase activity"/>
    <property type="evidence" value="ECO:0007669"/>
    <property type="project" value="UniProtKB-EC"/>
</dbReference>
<dbReference type="EMBL" id="JBHSMI010000028">
    <property type="protein sequence ID" value="MFC5404525.1"/>
    <property type="molecule type" value="Genomic_DNA"/>
</dbReference>
<dbReference type="Gene3D" id="3.90.470.20">
    <property type="entry name" value="4'-phosphopantetheinyl transferase domain"/>
    <property type="match status" value="1"/>
</dbReference>
<keyword evidence="4 8" id="KW-0276">Fatty acid metabolism</keyword>
<dbReference type="InterPro" id="IPR002582">
    <property type="entry name" value="ACPS"/>
</dbReference>
<comment type="subcellular location">
    <subcellularLocation>
        <location evidence="8">Cytoplasm</location>
    </subcellularLocation>
</comment>
<dbReference type="HAMAP" id="MF_00101">
    <property type="entry name" value="AcpS"/>
    <property type="match status" value="1"/>
</dbReference>
<accession>A0ABW0HW52</accession>
<dbReference type="SUPFAM" id="SSF56214">
    <property type="entry name" value="4'-phosphopantetheinyl transferase"/>
    <property type="match status" value="1"/>
</dbReference>
<dbReference type="Pfam" id="PF01648">
    <property type="entry name" value="ACPS"/>
    <property type="match status" value="1"/>
</dbReference>
<evidence type="ECO:0000256" key="4">
    <source>
        <dbReference type="ARBA" id="ARBA00022832"/>
    </source>
</evidence>
<comment type="catalytic activity">
    <reaction evidence="8">
        <text>apo-[ACP] + CoA = holo-[ACP] + adenosine 3',5'-bisphosphate + H(+)</text>
        <dbReference type="Rhea" id="RHEA:12068"/>
        <dbReference type="Rhea" id="RHEA-COMP:9685"/>
        <dbReference type="Rhea" id="RHEA-COMP:9690"/>
        <dbReference type="ChEBI" id="CHEBI:15378"/>
        <dbReference type="ChEBI" id="CHEBI:29999"/>
        <dbReference type="ChEBI" id="CHEBI:57287"/>
        <dbReference type="ChEBI" id="CHEBI:58343"/>
        <dbReference type="ChEBI" id="CHEBI:64479"/>
        <dbReference type="EC" id="2.7.8.7"/>
    </reaction>
</comment>
<proteinExistence type="inferred from homology"/>
<dbReference type="NCBIfam" id="TIGR00516">
    <property type="entry name" value="acpS"/>
    <property type="match status" value="1"/>
</dbReference>
<feature type="binding site" evidence="8">
    <location>
        <position position="8"/>
    </location>
    <ligand>
        <name>Mg(2+)</name>
        <dbReference type="ChEBI" id="CHEBI:18420"/>
    </ligand>
</feature>
<protein>
    <recommendedName>
        <fullName evidence="8">Holo-[acyl-carrier-protein] synthase</fullName>
        <shortName evidence="8">Holo-ACP synthase</shortName>
        <ecNumber evidence="8">2.7.8.7</ecNumber>
    </recommendedName>
    <alternativeName>
        <fullName evidence="8">4'-phosphopantetheinyl transferase AcpS</fullName>
    </alternativeName>
</protein>
<organism evidence="10 11">
    <name type="scientific">Cohnella soli</name>
    <dbReference type="NCBI Taxonomy" id="425005"/>
    <lineage>
        <taxon>Bacteria</taxon>
        <taxon>Bacillati</taxon>
        <taxon>Bacillota</taxon>
        <taxon>Bacilli</taxon>
        <taxon>Bacillales</taxon>
        <taxon>Paenibacillaceae</taxon>
        <taxon>Cohnella</taxon>
    </lineage>
</organism>
<feature type="domain" description="4'-phosphopantetheinyl transferase" evidence="9">
    <location>
        <begin position="4"/>
        <end position="92"/>
    </location>
</feature>
<comment type="cofactor">
    <cofactor evidence="8">
        <name>Mg(2+)</name>
        <dbReference type="ChEBI" id="CHEBI:18420"/>
    </cofactor>
</comment>
<dbReference type="Proteomes" id="UP001596113">
    <property type="component" value="Unassembled WGS sequence"/>
</dbReference>
<evidence type="ECO:0000259" key="9">
    <source>
        <dbReference type="Pfam" id="PF01648"/>
    </source>
</evidence>
<evidence type="ECO:0000256" key="3">
    <source>
        <dbReference type="ARBA" id="ARBA00022723"/>
    </source>
</evidence>
<keyword evidence="6 8" id="KW-0443">Lipid metabolism</keyword>
<keyword evidence="11" id="KW-1185">Reference proteome</keyword>
<gene>
    <name evidence="8 10" type="primary">acpS</name>
    <name evidence="10" type="ORF">ACFPOF_17460</name>
</gene>
<name>A0ABW0HW52_9BACL</name>
<keyword evidence="8" id="KW-0963">Cytoplasm</keyword>
<comment type="similarity">
    <text evidence="8">Belongs to the P-Pant transferase superfamily. AcpS family.</text>
</comment>
<dbReference type="EC" id="2.7.8.7" evidence="8"/>
<evidence type="ECO:0000313" key="10">
    <source>
        <dbReference type="EMBL" id="MFC5404525.1"/>
    </source>
</evidence>
<keyword evidence="7 8" id="KW-0275">Fatty acid biosynthesis</keyword>
<comment type="caution">
    <text evidence="10">The sequence shown here is derived from an EMBL/GenBank/DDBJ whole genome shotgun (WGS) entry which is preliminary data.</text>
</comment>
<feature type="binding site" evidence="8">
    <location>
        <position position="60"/>
    </location>
    <ligand>
        <name>Mg(2+)</name>
        <dbReference type="ChEBI" id="CHEBI:18420"/>
    </ligand>
</feature>
<evidence type="ECO:0000256" key="2">
    <source>
        <dbReference type="ARBA" id="ARBA00022679"/>
    </source>
</evidence>
<sequence>MIIGVGLDVVELGRMERLLSGTGRDRFVDRVLTVREKMIYATLQQRRSLEFVSGRFAAKEAVVKAIGCGIGSKVGFRDIEVLPDPQGKPVCGLSAASLKRLGWEEQACRIHLAITHERSMAAATAIVEKE</sequence>
<dbReference type="InterPro" id="IPR004568">
    <property type="entry name" value="Ppantetheine-prot_Trfase_dom"/>
</dbReference>
<evidence type="ECO:0000256" key="1">
    <source>
        <dbReference type="ARBA" id="ARBA00022516"/>
    </source>
</evidence>
<dbReference type="NCBIfam" id="TIGR00556">
    <property type="entry name" value="pantethn_trn"/>
    <property type="match status" value="1"/>
</dbReference>
<keyword evidence="3 8" id="KW-0479">Metal-binding</keyword>
<dbReference type="RefSeq" id="WP_378134907.1">
    <property type="nucleotide sequence ID" value="NZ_JBHSMI010000028.1"/>
</dbReference>
<evidence type="ECO:0000256" key="5">
    <source>
        <dbReference type="ARBA" id="ARBA00022842"/>
    </source>
</evidence>
<evidence type="ECO:0000256" key="6">
    <source>
        <dbReference type="ARBA" id="ARBA00023098"/>
    </source>
</evidence>
<dbReference type="InterPro" id="IPR037143">
    <property type="entry name" value="4-PPantetheinyl_Trfase_dom_sf"/>
</dbReference>
<keyword evidence="5 8" id="KW-0460">Magnesium</keyword>
<evidence type="ECO:0000313" key="11">
    <source>
        <dbReference type="Proteomes" id="UP001596113"/>
    </source>
</evidence>
<comment type="function">
    <text evidence="8">Transfers the 4'-phosphopantetheine moiety from coenzyme A to a Ser of acyl-carrier-protein.</text>
</comment>
<keyword evidence="1 8" id="KW-0444">Lipid biosynthesis</keyword>
<dbReference type="InterPro" id="IPR008278">
    <property type="entry name" value="4-PPantetheinyl_Trfase_dom"/>
</dbReference>
<evidence type="ECO:0000256" key="7">
    <source>
        <dbReference type="ARBA" id="ARBA00023160"/>
    </source>
</evidence>
<keyword evidence="2 8" id="KW-0808">Transferase</keyword>
<evidence type="ECO:0000256" key="8">
    <source>
        <dbReference type="HAMAP-Rule" id="MF_00101"/>
    </source>
</evidence>